<feature type="region of interest" description="Disordered" evidence="1">
    <location>
        <begin position="97"/>
        <end position="117"/>
    </location>
</feature>
<evidence type="ECO:0000313" key="3">
    <source>
        <dbReference type="Proteomes" id="UP000438448"/>
    </source>
</evidence>
<dbReference type="RefSeq" id="WP_153416093.1">
    <property type="nucleotide sequence ID" value="NZ_WEGK01000033.1"/>
</dbReference>
<comment type="caution">
    <text evidence="2">The sequence shown here is derived from an EMBL/GenBank/DDBJ whole genome shotgun (WGS) entry which is preliminary data.</text>
</comment>
<reference evidence="2 3" key="1">
    <citation type="submission" date="2019-10" db="EMBL/GenBank/DDBJ databases">
        <title>Nocardia macrotermitis sp. nov. and Nocardia aurantia sp. nov., isolated from the gut of fungus growing-termite Macrotermes natalensis.</title>
        <authorList>
            <person name="Benndorf R."/>
            <person name="Schwitalla J."/>
            <person name="Martin K."/>
            <person name="De Beer W."/>
            <person name="Kaster A.-K."/>
            <person name="Vollmers J."/>
            <person name="Poulsen M."/>
            <person name="Beemelmanns C."/>
        </authorList>
    </citation>
    <scope>NUCLEOTIDE SEQUENCE [LARGE SCALE GENOMIC DNA]</scope>
    <source>
        <strain evidence="2 3">RB20</strain>
    </source>
</reference>
<organism evidence="2 3">
    <name type="scientific">Nocardia macrotermitis</name>
    <dbReference type="NCBI Taxonomy" id="2585198"/>
    <lineage>
        <taxon>Bacteria</taxon>
        <taxon>Bacillati</taxon>
        <taxon>Actinomycetota</taxon>
        <taxon>Actinomycetes</taxon>
        <taxon>Mycobacteriales</taxon>
        <taxon>Nocardiaceae</taxon>
        <taxon>Nocardia</taxon>
    </lineage>
</organism>
<dbReference type="OrthoDB" id="9984913at2"/>
<protein>
    <submittedName>
        <fullName evidence="2">Uncharacterized protein</fullName>
    </submittedName>
</protein>
<dbReference type="AlphaFoldDB" id="A0A7K0DFP5"/>
<accession>A0A7K0DFP5</accession>
<evidence type="ECO:0000256" key="1">
    <source>
        <dbReference type="SAM" id="MobiDB-lite"/>
    </source>
</evidence>
<keyword evidence="3" id="KW-1185">Reference proteome</keyword>
<sequence>MTSKKQTALARTHAHERLARQRQERIEREQANETDLTAYLVLQQQLTDTERTYQRSVRTIRDRQATHLRNWRARGEKPAVIADLVGMTVTELNRLIKKPAEASEPQPAAPHGNIPSS</sequence>
<dbReference type="EMBL" id="WEGK01000033">
    <property type="protein sequence ID" value="MQY24361.1"/>
    <property type="molecule type" value="Genomic_DNA"/>
</dbReference>
<feature type="region of interest" description="Disordered" evidence="1">
    <location>
        <begin position="1"/>
        <end position="21"/>
    </location>
</feature>
<dbReference type="Proteomes" id="UP000438448">
    <property type="component" value="Unassembled WGS sequence"/>
</dbReference>
<proteinExistence type="predicted"/>
<gene>
    <name evidence="2" type="ORF">NRB20_74960</name>
</gene>
<evidence type="ECO:0000313" key="2">
    <source>
        <dbReference type="EMBL" id="MQY24361.1"/>
    </source>
</evidence>
<name>A0A7K0DFP5_9NOCA</name>